<dbReference type="SUPFAM" id="SSF56935">
    <property type="entry name" value="Porins"/>
    <property type="match status" value="1"/>
</dbReference>
<keyword evidence="3 7" id="KW-1134">Transmembrane beta strand</keyword>
<dbReference type="InterPro" id="IPR012910">
    <property type="entry name" value="Plug_dom"/>
</dbReference>
<evidence type="ECO:0000313" key="10">
    <source>
        <dbReference type="Proteomes" id="UP000280825"/>
    </source>
</evidence>
<dbReference type="Pfam" id="PF13715">
    <property type="entry name" value="CarbopepD_reg_2"/>
    <property type="match status" value="1"/>
</dbReference>
<keyword evidence="6 7" id="KW-0998">Cell outer membrane</keyword>
<dbReference type="InterPro" id="IPR023997">
    <property type="entry name" value="TonB-dep_OMP_SusC/RagA_CS"/>
</dbReference>
<evidence type="ECO:0000256" key="1">
    <source>
        <dbReference type="ARBA" id="ARBA00004571"/>
    </source>
</evidence>
<dbReference type="Gene3D" id="2.40.170.20">
    <property type="entry name" value="TonB-dependent receptor, beta-barrel domain"/>
    <property type="match status" value="1"/>
</dbReference>
<dbReference type="Gene3D" id="2.60.40.1120">
    <property type="entry name" value="Carboxypeptidase-like, regulatory domain"/>
    <property type="match status" value="1"/>
</dbReference>
<dbReference type="InterPro" id="IPR039426">
    <property type="entry name" value="TonB-dep_rcpt-like"/>
</dbReference>
<organism evidence="9 10">
    <name type="scientific">Flavobacterium bomense</name>
    <dbReference type="NCBI Taxonomy" id="2497483"/>
    <lineage>
        <taxon>Bacteria</taxon>
        <taxon>Pseudomonadati</taxon>
        <taxon>Bacteroidota</taxon>
        <taxon>Flavobacteriia</taxon>
        <taxon>Flavobacteriales</taxon>
        <taxon>Flavobacteriaceae</taxon>
        <taxon>Flavobacterium</taxon>
    </lineage>
</organism>
<reference evidence="9 10" key="1">
    <citation type="submission" date="2018-12" db="EMBL/GenBank/DDBJ databases">
        <title>Flavobacterium sp. nov., isolated from glacier ice.</title>
        <authorList>
            <person name="Liu Q."/>
            <person name="Xin Y.-H."/>
        </authorList>
    </citation>
    <scope>NUCLEOTIDE SEQUENCE [LARGE SCALE GENOMIC DNA]</scope>
    <source>
        <strain evidence="9 10">RB1N8</strain>
    </source>
</reference>
<dbReference type="FunFam" id="2.170.130.10:FF:000008">
    <property type="entry name" value="SusC/RagA family TonB-linked outer membrane protein"/>
    <property type="match status" value="1"/>
</dbReference>
<evidence type="ECO:0000313" key="9">
    <source>
        <dbReference type="EMBL" id="RTZ01761.1"/>
    </source>
</evidence>
<name>A0A432CHR5_9FLAO</name>
<comment type="similarity">
    <text evidence="7">Belongs to the TonB-dependent receptor family.</text>
</comment>
<sequence length="1000" mass="111284">MTAFGQNIQITGEVLDTKNNTLPGVNVVVKGTSIGTITDLDGKFSITVPSESSELEFSSLGFVTSIRKVGQLTTINIILAEDSQELDEVVVVGYGVQRKSDVTGAIGKITSKEILENPSFNALESMRGKVSGVNVYTNSGSPSGSNRVVIRGVGTINSSSNPLYVVDGVAMQDFQFLNPNDIESMEVLKDASSTAIYGARGANGVILVTTKRGNKSDKITVAYDTYVSFGQLRKQMDVLDSNQLLQVIKTGYANAPKYNDYQPGAAPVLTTNDPRLFDANGQPLYNTNWQEEATRTAISQNHQISIQQGGEKSSVGAFLNFTDSQGIMLNSYMKRINAKFAFDVKPKEWFDFGINMLVNRTNENAVEEDGGGQSPRRTMIEMPSFFPVKYPDGSWSNSLGTTDNFGFEGMANPVHVLETQERLRNRTQIFGNAALTFHILPGLDLKTQFGVDNQYRNYKDYWPTDLVNISAPNGFAQITNEQNMYWQQETFLTFNKDLGDNHRINSVLGLSWQENSFERSGSATRGFSDNFFKYNNMGAATTPDPPTSLSESWAMNSYFVRTGYTYKDRYLSTFTARMDGSSRFGAQNKYAFFPSLGLGWIASKEDFFVNNLKFINQLKFRTSYGLTGNSEIGTYRSLATIASGTALINGERAPSSYSNRLPNSNLKWEKTSQFDIGFDLSMFQNRVSLEFDYYYKSTTDLLLDRPVPHSTGFTSVLDNIGEVSNRGVDILVSTVNIENNDFSWNTSLNLNFNKNRIEKLGTNNEDIEPGPFWVSGSQTILRVGESLGSFYGYTRLGTWSTDEAAEAALVNQIPGEAKRSTTKSILGSGLPDWTGSFINKLRYKNFDFILDFQFVKGGEILQQFFHSTQDRTGYGNGLVETLTEAWTEQNQNTMVQQIRNGPISGQSSEMDSQWVSDGSYLRLNSISFGYNFPDTFLEKSGINRLRIYSTLNNAWVLNAKSFKGFDPEGSSQGGNQWGQNMFFFQYPRPTTLTFGLNVSF</sequence>
<dbReference type="AlphaFoldDB" id="A0A432CHR5"/>
<dbReference type="Gene3D" id="2.170.130.10">
    <property type="entry name" value="TonB-dependent receptor, plug domain"/>
    <property type="match status" value="1"/>
</dbReference>
<evidence type="ECO:0000256" key="5">
    <source>
        <dbReference type="ARBA" id="ARBA00023136"/>
    </source>
</evidence>
<accession>A0A432CHR5</accession>
<keyword evidence="5 7" id="KW-0472">Membrane</keyword>
<dbReference type="PROSITE" id="PS52016">
    <property type="entry name" value="TONB_DEPENDENT_REC_3"/>
    <property type="match status" value="1"/>
</dbReference>
<evidence type="ECO:0000256" key="6">
    <source>
        <dbReference type="ARBA" id="ARBA00023237"/>
    </source>
</evidence>
<proteinExistence type="inferred from homology"/>
<evidence type="ECO:0000259" key="8">
    <source>
        <dbReference type="Pfam" id="PF07715"/>
    </source>
</evidence>
<dbReference type="NCBIfam" id="TIGR04057">
    <property type="entry name" value="SusC_RagA_signa"/>
    <property type="match status" value="1"/>
</dbReference>
<dbReference type="InterPro" id="IPR023996">
    <property type="entry name" value="TonB-dep_OMP_SusC/RagA"/>
</dbReference>
<keyword evidence="2 7" id="KW-0813">Transport</keyword>
<evidence type="ECO:0000256" key="7">
    <source>
        <dbReference type="PROSITE-ProRule" id="PRU01360"/>
    </source>
</evidence>
<evidence type="ECO:0000256" key="4">
    <source>
        <dbReference type="ARBA" id="ARBA00022692"/>
    </source>
</evidence>
<dbReference type="GO" id="GO:0009279">
    <property type="term" value="C:cell outer membrane"/>
    <property type="evidence" value="ECO:0007669"/>
    <property type="project" value="UniProtKB-SubCell"/>
</dbReference>
<dbReference type="InterPro" id="IPR008969">
    <property type="entry name" value="CarboxyPept-like_regulatory"/>
</dbReference>
<evidence type="ECO:0000256" key="2">
    <source>
        <dbReference type="ARBA" id="ARBA00022448"/>
    </source>
</evidence>
<feature type="domain" description="TonB-dependent receptor plug" evidence="8">
    <location>
        <begin position="99"/>
        <end position="205"/>
    </location>
</feature>
<dbReference type="NCBIfam" id="TIGR04056">
    <property type="entry name" value="OMP_RagA_SusC"/>
    <property type="match status" value="1"/>
</dbReference>
<keyword evidence="10" id="KW-1185">Reference proteome</keyword>
<dbReference type="SUPFAM" id="SSF49464">
    <property type="entry name" value="Carboxypeptidase regulatory domain-like"/>
    <property type="match status" value="1"/>
</dbReference>
<comment type="subcellular location">
    <subcellularLocation>
        <location evidence="1 7">Cell outer membrane</location>
        <topology evidence="1 7">Multi-pass membrane protein</topology>
    </subcellularLocation>
</comment>
<protein>
    <submittedName>
        <fullName evidence="9">TonB-dependent receptor</fullName>
    </submittedName>
</protein>
<dbReference type="EMBL" id="RYDJ01000023">
    <property type="protein sequence ID" value="RTZ01761.1"/>
    <property type="molecule type" value="Genomic_DNA"/>
</dbReference>
<dbReference type="Proteomes" id="UP000280825">
    <property type="component" value="Unassembled WGS sequence"/>
</dbReference>
<dbReference type="Pfam" id="PF07715">
    <property type="entry name" value="Plug"/>
    <property type="match status" value="1"/>
</dbReference>
<dbReference type="InterPro" id="IPR037066">
    <property type="entry name" value="Plug_dom_sf"/>
</dbReference>
<keyword evidence="4 7" id="KW-0812">Transmembrane</keyword>
<gene>
    <name evidence="9" type="ORF">EKL98_14670</name>
</gene>
<dbReference type="InterPro" id="IPR036942">
    <property type="entry name" value="Beta-barrel_TonB_sf"/>
</dbReference>
<keyword evidence="9" id="KW-0675">Receptor</keyword>
<comment type="caution">
    <text evidence="9">The sequence shown here is derived from an EMBL/GenBank/DDBJ whole genome shotgun (WGS) entry which is preliminary data.</text>
</comment>
<evidence type="ECO:0000256" key="3">
    <source>
        <dbReference type="ARBA" id="ARBA00022452"/>
    </source>
</evidence>